<evidence type="ECO:0000256" key="5">
    <source>
        <dbReference type="ARBA" id="ARBA00022763"/>
    </source>
</evidence>
<evidence type="ECO:0000313" key="17">
    <source>
        <dbReference type="Proteomes" id="UP001320159"/>
    </source>
</evidence>
<dbReference type="InterPro" id="IPR006084">
    <property type="entry name" value="XPG/Rad2"/>
</dbReference>
<evidence type="ECO:0000256" key="12">
    <source>
        <dbReference type="HAMAP-Rule" id="MF_00614"/>
    </source>
</evidence>
<keyword evidence="8 12" id="KW-0460">Magnesium</keyword>
<evidence type="ECO:0000256" key="8">
    <source>
        <dbReference type="ARBA" id="ARBA00022842"/>
    </source>
</evidence>
<comment type="function">
    <text evidence="10">Structure-specific nuclease with 5'-flap endonuclease and 5'-3' exonuclease activities involved in DNA replication and repair. During DNA replication, cleaves the 5'-overhanging flap structure that is generated by displacement synthesis when DNA polymerase encounters the 5'-end of a downstream Okazaki fragment. Binds the unpaired 3'-DNA end and kinks the DNA to facilitate 5' cleavage specificity. Cleaves one nucleotide into the double-stranded DNA from the junction in flap DNA, leaving a nick for ligation. Also involved in the base excision repair (BER) pathway. Acts as a genome stabilization factor that prevents flaps from equilibrating into structures that lead to duplications and deletions. Also possesses 5'-3' exonuclease activity on nicked or gapped double-stranded DNA.</text>
</comment>
<dbReference type="GO" id="GO:0000287">
    <property type="term" value="F:magnesium ion binding"/>
    <property type="evidence" value="ECO:0007669"/>
    <property type="project" value="UniProtKB-UniRule"/>
</dbReference>
<evidence type="ECO:0000256" key="4">
    <source>
        <dbReference type="ARBA" id="ARBA00022759"/>
    </source>
</evidence>
<feature type="binding site" evidence="12">
    <location>
        <position position="174"/>
    </location>
    <ligand>
        <name>Mg(2+)</name>
        <dbReference type="ChEBI" id="CHEBI:18420"/>
        <label>2</label>
    </ligand>
</feature>
<dbReference type="GO" id="GO:0006281">
    <property type="term" value="P:DNA repair"/>
    <property type="evidence" value="ECO:0007669"/>
    <property type="project" value="UniProtKB-UniRule"/>
</dbReference>
<dbReference type="GO" id="GO:0043137">
    <property type="term" value="P:DNA replication, removal of RNA primer"/>
    <property type="evidence" value="ECO:0007669"/>
    <property type="project" value="UniProtKB-UniRule"/>
</dbReference>
<evidence type="ECO:0000256" key="2">
    <source>
        <dbReference type="ARBA" id="ARBA00022722"/>
    </source>
</evidence>
<keyword evidence="7 12" id="KW-0269">Exonuclease</keyword>
<keyword evidence="3 12" id="KW-0479">Metal-binding</keyword>
<dbReference type="GO" id="GO:0003677">
    <property type="term" value="F:DNA binding"/>
    <property type="evidence" value="ECO:0007669"/>
    <property type="project" value="UniProtKB-UniRule"/>
</dbReference>
<keyword evidence="6 12" id="KW-0378">Hydrolase</keyword>
<comment type="caution">
    <text evidence="12">Lacks conserved residue(s) required for the propagation of feature annotation.</text>
</comment>
<feature type="binding site" evidence="12">
    <location>
        <position position="235"/>
    </location>
    <ligand>
        <name>Mg(2+)</name>
        <dbReference type="ChEBI" id="CHEBI:18420"/>
        <label>2</label>
    </ligand>
</feature>
<dbReference type="Proteomes" id="UP001320159">
    <property type="component" value="Unassembled WGS sequence"/>
</dbReference>
<feature type="binding site" evidence="12">
    <location>
        <position position="151"/>
    </location>
    <ligand>
        <name>Mg(2+)</name>
        <dbReference type="ChEBI" id="CHEBI:18420"/>
        <label>1</label>
    </ligand>
</feature>
<evidence type="ECO:0000256" key="1">
    <source>
        <dbReference type="ARBA" id="ARBA00022705"/>
    </source>
</evidence>
<evidence type="ECO:0000259" key="14">
    <source>
        <dbReference type="SMART" id="SM00484"/>
    </source>
</evidence>
<dbReference type="SMART" id="SM00485">
    <property type="entry name" value="XPGN"/>
    <property type="match status" value="1"/>
</dbReference>
<evidence type="ECO:0000256" key="6">
    <source>
        <dbReference type="ARBA" id="ARBA00022801"/>
    </source>
</evidence>
<dbReference type="SMART" id="SM00279">
    <property type="entry name" value="HhH2"/>
    <property type="match status" value="1"/>
</dbReference>
<dbReference type="InterPro" id="IPR002421">
    <property type="entry name" value="5-3_exonuclease"/>
</dbReference>
<dbReference type="Gene3D" id="3.40.50.1010">
    <property type="entry name" value="5'-nuclease"/>
    <property type="match status" value="1"/>
</dbReference>
<feature type="domain" description="XPG N-terminal" evidence="15">
    <location>
        <begin position="1"/>
        <end position="101"/>
    </location>
</feature>
<dbReference type="InterPro" id="IPR029060">
    <property type="entry name" value="PIN-like_dom_sf"/>
</dbReference>
<keyword evidence="1 12" id="KW-0235">DNA replication</keyword>
<sequence length="339" mass="38040">MGVDLSDLVKTREIELKELNGKIIAIDAFNTLYQFLSIIRQQDGSPLTDDRGNVTSHLSGIIYRVTNLIEEGIKPVFVFDGKPPVFKAETIKARVEVREAAKQMYEAAKAAGSADAYKYAMASTSINAQIVQDSKELLGYMGIPYILAPSEGEAQASYMVKKGSADYVGSQDYDSLLFGAPKFVRNIAITGKRKVPRKNIYVDVKPEVIEFQEVLDQLEITRSQLIDLAILVGTDYNPGIYKVGPKTALKLVKKHDNMESILTELGQTIENYEEIKEFFMNPPITDDYIIKWGKPETGKIKEFLCEEHSFSADRVDKVIERLNKAVTETSKQKTLSSWF</sequence>
<comment type="function">
    <text evidence="12">Structure-specific nuclease with 5'-flap endonuclease and 5'-3' exonuclease activities involved in DNA replication and repair. During DNA replication, cleaves the 5'-overhanging flap structure that is generated by displacement synthesis when DNA polymerase encounters the 5'-end of a downstream Okazaki fragment. Binds the unpaired 3'-DNA end and kinks the DNA to facilitate 5' cleavage specificity. Cleaves one nucleotide into the double-stranded DNA from the junction in flap DNA, leaving a nick for ligation. Also involved in the base excision repair (BER) pathway. Acts as a genome stabilization factor that prevents flaps from equilibrating into structurs that lead to duplications and deletions. Also possesses 5'-3' exonuclease activity on nicked or gapped double-stranded DNA.</text>
</comment>
<evidence type="ECO:0000259" key="15">
    <source>
        <dbReference type="SMART" id="SM00485"/>
    </source>
</evidence>
<dbReference type="HAMAP" id="MF_00614">
    <property type="entry name" value="Fen"/>
    <property type="match status" value="1"/>
</dbReference>
<name>A0AAP2RGS6_9EURY</name>
<dbReference type="PANTHER" id="PTHR11081:SF9">
    <property type="entry name" value="FLAP ENDONUCLEASE 1"/>
    <property type="match status" value="1"/>
</dbReference>
<dbReference type="GO" id="GO:0008409">
    <property type="term" value="F:5'-3' exonuclease activity"/>
    <property type="evidence" value="ECO:0007669"/>
    <property type="project" value="UniProtKB-UniRule"/>
</dbReference>
<dbReference type="SMART" id="SM00484">
    <property type="entry name" value="XPGI"/>
    <property type="match status" value="1"/>
</dbReference>
<keyword evidence="2 12" id="KW-0540">Nuclease</keyword>
<dbReference type="PRINTS" id="PR00853">
    <property type="entry name" value="XPGRADSUPER"/>
</dbReference>
<keyword evidence="5 12" id="KW-0227">DNA damage</keyword>
<dbReference type="SMART" id="SM00475">
    <property type="entry name" value="53EXOc"/>
    <property type="match status" value="1"/>
</dbReference>
<dbReference type="EMBL" id="PGCK01000019">
    <property type="protein sequence ID" value="MCD1296360.1"/>
    <property type="molecule type" value="Genomic_DNA"/>
</dbReference>
<dbReference type="NCBIfam" id="TIGR03674">
    <property type="entry name" value="fen_arch"/>
    <property type="match status" value="1"/>
</dbReference>
<comment type="similarity">
    <text evidence="12">Belongs to the XPG/RAD2 endonuclease family. FEN1 subfamily.</text>
</comment>
<dbReference type="FunFam" id="3.40.50.1010:FF:000016">
    <property type="entry name" value="Flap endonuclease 1"/>
    <property type="match status" value="1"/>
</dbReference>
<dbReference type="SUPFAM" id="SSF88723">
    <property type="entry name" value="PIN domain-like"/>
    <property type="match status" value="1"/>
</dbReference>
<feature type="domain" description="XPG-I" evidence="14">
    <location>
        <begin position="139"/>
        <end position="220"/>
    </location>
</feature>
<dbReference type="InterPro" id="IPR023426">
    <property type="entry name" value="Flap_endonuc"/>
</dbReference>
<comment type="cofactor">
    <cofactor evidence="12">
        <name>Mg(2+)</name>
        <dbReference type="ChEBI" id="CHEBI:18420"/>
    </cofactor>
    <text evidence="12">Binds 2 magnesium ions per subunit. They probably participate in the reaction catalyzed by the enzyme. May bind an additional third magnesium ion after substrate binding.</text>
</comment>
<dbReference type="InterPro" id="IPR008918">
    <property type="entry name" value="HhH2"/>
</dbReference>
<dbReference type="InterPro" id="IPR019974">
    <property type="entry name" value="XPG_CS"/>
</dbReference>
<feature type="region of interest" description="Interaction with PCNA" evidence="12">
    <location>
        <begin position="331"/>
        <end position="339"/>
    </location>
</feature>
<organism evidence="16 17">
    <name type="scientific">Methanooceanicella nereidis</name>
    <dbReference type="NCBI Taxonomy" id="2052831"/>
    <lineage>
        <taxon>Archaea</taxon>
        <taxon>Methanobacteriati</taxon>
        <taxon>Methanobacteriota</taxon>
        <taxon>Stenosarchaea group</taxon>
        <taxon>Methanomicrobia</taxon>
        <taxon>Methanocellales</taxon>
        <taxon>Methanocellaceae</taxon>
        <taxon>Methanooceanicella</taxon>
    </lineage>
</organism>
<gene>
    <name evidence="12" type="primary">fen</name>
    <name evidence="16" type="ORF">CUJ83_15265</name>
</gene>
<dbReference type="RefSeq" id="WP_230743361.1">
    <property type="nucleotide sequence ID" value="NZ_PGCK01000019.1"/>
</dbReference>
<dbReference type="CDD" id="cd09903">
    <property type="entry name" value="H3TH_FEN1-Arc"/>
    <property type="match status" value="1"/>
</dbReference>
<evidence type="ECO:0000256" key="7">
    <source>
        <dbReference type="ARBA" id="ARBA00022839"/>
    </source>
</evidence>
<evidence type="ECO:0000256" key="10">
    <source>
        <dbReference type="ARBA" id="ARBA00024702"/>
    </source>
</evidence>
<evidence type="ECO:0000259" key="13">
    <source>
        <dbReference type="SMART" id="SM00475"/>
    </source>
</evidence>
<dbReference type="InterPro" id="IPR006086">
    <property type="entry name" value="XPG-I_dom"/>
</dbReference>
<dbReference type="EC" id="3.1.-.-" evidence="12"/>
<dbReference type="CDD" id="cd09867">
    <property type="entry name" value="PIN_FEN1"/>
    <property type="match status" value="1"/>
</dbReference>
<reference evidence="16 17" key="1">
    <citation type="submission" date="2017-11" db="EMBL/GenBank/DDBJ databases">
        <title>Isolation and Characterization of Family Methanocellaceae Species from Potential Methane Hydrate Area Offshore Southwestern Taiwan.</title>
        <authorList>
            <person name="Zhang W.-L."/>
            <person name="Chen W.-C."/>
            <person name="Lai M.-C."/>
            <person name="Chen S.-C."/>
        </authorList>
    </citation>
    <scope>NUCLEOTIDE SEQUENCE [LARGE SCALE GENOMIC DNA]</scope>
    <source>
        <strain evidence="16 17">CWC-04</strain>
    </source>
</reference>
<dbReference type="GO" id="GO:0017108">
    <property type="term" value="F:5'-flap endonuclease activity"/>
    <property type="evidence" value="ECO:0007669"/>
    <property type="project" value="UniProtKB-UniRule"/>
</dbReference>
<dbReference type="PANTHER" id="PTHR11081">
    <property type="entry name" value="FLAP ENDONUCLEASE FAMILY MEMBER"/>
    <property type="match status" value="1"/>
</dbReference>
<feature type="region of interest" description="N-domain" evidence="12">
    <location>
        <begin position="1"/>
        <end position="98"/>
    </location>
</feature>
<evidence type="ECO:0000256" key="11">
    <source>
        <dbReference type="ARBA" id="ARBA00065981"/>
    </source>
</evidence>
<feature type="binding site" evidence="12">
    <location>
        <position position="80"/>
    </location>
    <ligand>
        <name>Mg(2+)</name>
        <dbReference type="ChEBI" id="CHEBI:18420"/>
        <label>1</label>
    </ligand>
</feature>
<dbReference type="AlphaFoldDB" id="A0AAP2RGS6"/>
<dbReference type="InterPro" id="IPR019973">
    <property type="entry name" value="Flap_endonuc_arc"/>
</dbReference>
<evidence type="ECO:0000256" key="3">
    <source>
        <dbReference type="ARBA" id="ARBA00022723"/>
    </source>
</evidence>
<proteinExistence type="inferred from homology"/>
<feature type="binding site" evidence="12">
    <location>
        <position position="153"/>
    </location>
    <ligand>
        <name>Mg(2+)</name>
        <dbReference type="ChEBI" id="CHEBI:18420"/>
        <label>1</label>
    </ligand>
</feature>
<dbReference type="PROSITE" id="PS00841">
    <property type="entry name" value="XPG_1"/>
    <property type="match status" value="1"/>
</dbReference>
<evidence type="ECO:0000313" key="16">
    <source>
        <dbReference type="EMBL" id="MCD1296360.1"/>
    </source>
</evidence>
<dbReference type="SUPFAM" id="SSF47807">
    <property type="entry name" value="5' to 3' exonuclease, C-terminal subdomain"/>
    <property type="match status" value="1"/>
</dbReference>
<feature type="binding site" evidence="12">
    <location>
        <position position="27"/>
    </location>
    <ligand>
        <name>Mg(2+)</name>
        <dbReference type="ChEBI" id="CHEBI:18420"/>
        <label>1</label>
    </ligand>
</feature>
<feature type="domain" description="5'-3' exonuclease" evidence="13">
    <location>
        <begin position="21"/>
        <end position="336"/>
    </location>
</feature>
<comment type="caution">
    <text evidence="16">The sequence shown here is derived from an EMBL/GenBank/DDBJ whole genome shotgun (WGS) entry which is preliminary data.</text>
</comment>
<comment type="subunit">
    <text evidence="11 12">Interacts with PCNA. PCNA stimulates the nuclease activity without altering cleavage specificity.</text>
</comment>
<accession>A0AAP2RGS6</accession>
<keyword evidence="9 12" id="KW-0234">DNA repair</keyword>
<feature type="binding site" evidence="12">
    <location>
        <position position="172"/>
    </location>
    <ligand>
        <name>Mg(2+)</name>
        <dbReference type="ChEBI" id="CHEBI:18420"/>
        <label>2</label>
    </ligand>
</feature>
<dbReference type="InterPro" id="IPR036279">
    <property type="entry name" value="5-3_exonuclease_C_sf"/>
</dbReference>
<protein>
    <recommendedName>
        <fullName evidence="12">Flap endonuclease 1</fullName>
        <shortName evidence="12">FEN-1</shortName>
        <ecNumber evidence="12">3.1.-.-</ecNumber>
    </recommendedName>
    <alternativeName>
        <fullName evidence="12">Flap structure-specific endonuclease 1</fullName>
    </alternativeName>
</protein>
<dbReference type="Gene3D" id="1.10.150.20">
    <property type="entry name" value="5' to 3' exonuclease, C-terminal subdomain"/>
    <property type="match status" value="1"/>
</dbReference>
<evidence type="ECO:0000256" key="9">
    <source>
        <dbReference type="ARBA" id="ARBA00023204"/>
    </source>
</evidence>
<keyword evidence="17" id="KW-1185">Reference proteome</keyword>
<dbReference type="InterPro" id="IPR006085">
    <property type="entry name" value="XPG_DNA_repair_N"/>
</dbReference>
<keyword evidence="4 12" id="KW-0255">Endonuclease</keyword>
<dbReference type="Pfam" id="PF00867">
    <property type="entry name" value="XPG_I"/>
    <property type="match status" value="1"/>
</dbReference>
<dbReference type="Pfam" id="PF00752">
    <property type="entry name" value="XPG_N"/>
    <property type="match status" value="1"/>
</dbReference>